<gene>
    <name evidence="2" type="ORF">T4D_6113</name>
</gene>
<dbReference type="Proteomes" id="UP000054995">
    <property type="component" value="Unassembled WGS sequence"/>
</dbReference>
<keyword evidence="1" id="KW-1133">Transmembrane helix</keyword>
<organism evidence="2 3">
    <name type="scientific">Trichinella pseudospiralis</name>
    <name type="common">Parasitic roundworm</name>
    <dbReference type="NCBI Taxonomy" id="6337"/>
    <lineage>
        <taxon>Eukaryota</taxon>
        <taxon>Metazoa</taxon>
        <taxon>Ecdysozoa</taxon>
        <taxon>Nematoda</taxon>
        <taxon>Enoplea</taxon>
        <taxon>Dorylaimia</taxon>
        <taxon>Trichinellida</taxon>
        <taxon>Trichinellidae</taxon>
        <taxon>Trichinella</taxon>
    </lineage>
</organism>
<dbReference type="EMBL" id="JYDT01000007">
    <property type="protein sequence ID" value="KRY92314.1"/>
    <property type="molecule type" value="Genomic_DNA"/>
</dbReference>
<accession>A0A0V1G1X2</accession>
<sequence>MVACALLRKSKPPNDSALVILFALIFHFTCSQLLSIIIALKICMHGAYHTLQGYQILSVHIRDCALSNKGTG</sequence>
<dbReference type="AlphaFoldDB" id="A0A0V1G1X2"/>
<evidence type="ECO:0000313" key="3">
    <source>
        <dbReference type="Proteomes" id="UP000054995"/>
    </source>
</evidence>
<name>A0A0V1G1X2_TRIPS</name>
<comment type="caution">
    <text evidence="2">The sequence shown here is derived from an EMBL/GenBank/DDBJ whole genome shotgun (WGS) entry which is preliminary data.</text>
</comment>
<proteinExistence type="predicted"/>
<feature type="transmembrane region" description="Helical" evidence="1">
    <location>
        <begin position="17"/>
        <end position="40"/>
    </location>
</feature>
<keyword evidence="1" id="KW-0812">Transmembrane</keyword>
<keyword evidence="3" id="KW-1185">Reference proteome</keyword>
<reference evidence="2 3" key="1">
    <citation type="submission" date="2015-01" db="EMBL/GenBank/DDBJ databases">
        <title>Evolution of Trichinella species and genotypes.</title>
        <authorList>
            <person name="Korhonen P.K."/>
            <person name="Edoardo P."/>
            <person name="Giuseppe L.R."/>
            <person name="Gasser R.B."/>
        </authorList>
    </citation>
    <scope>NUCLEOTIDE SEQUENCE [LARGE SCALE GENOMIC DNA]</scope>
    <source>
        <strain evidence="2">ISS470</strain>
    </source>
</reference>
<evidence type="ECO:0000256" key="1">
    <source>
        <dbReference type="SAM" id="Phobius"/>
    </source>
</evidence>
<keyword evidence="1" id="KW-0472">Membrane</keyword>
<protein>
    <submittedName>
        <fullName evidence="2">Uncharacterized protein</fullName>
    </submittedName>
</protein>
<evidence type="ECO:0000313" key="2">
    <source>
        <dbReference type="EMBL" id="KRY92314.1"/>
    </source>
</evidence>